<accession>A0A369Q779</accession>
<gene>
    <name evidence="2" type="ORF">HME9302_01936</name>
</gene>
<evidence type="ECO:0000313" key="3">
    <source>
        <dbReference type="Proteomes" id="UP000253727"/>
    </source>
</evidence>
<dbReference type="Gene3D" id="3.30.1380.10">
    <property type="match status" value="1"/>
</dbReference>
<evidence type="ECO:0000259" key="1">
    <source>
        <dbReference type="Pfam" id="PF08291"/>
    </source>
</evidence>
<keyword evidence="3" id="KW-1185">Reference proteome</keyword>
<dbReference type="SUPFAM" id="SSF55166">
    <property type="entry name" value="Hedgehog/DD-peptidase"/>
    <property type="match status" value="1"/>
</dbReference>
<proteinExistence type="predicted"/>
<dbReference type="InterPro" id="IPR013230">
    <property type="entry name" value="Peptidase_M15A_C"/>
</dbReference>
<reference evidence="2 3" key="1">
    <citation type="submission" date="2018-04" db="EMBL/GenBank/DDBJ databases">
        <title>Altererythrobacter sp. HME9302 genome sequencing and assembly.</title>
        <authorList>
            <person name="Kang H."/>
            <person name="Kim H."/>
            <person name="Joh K."/>
        </authorList>
    </citation>
    <scope>NUCLEOTIDE SEQUENCE [LARGE SCALE GENOMIC DNA]</scope>
    <source>
        <strain evidence="2 3">HME9302</strain>
    </source>
</reference>
<comment type="caution">
    <text evidence="2">The sequence shown here is derived from an EMBL/GenBank/DDBJ whole genome shotgun (WGS) entry which is preliminary data.</text>
</comment>
<dbReference type="InterPro" id="IPR009045">
    <property type="entry name" value="Zn_M74/Hedgehog-like"/>
</dbReference>
<protein>
    <recommendedName>
        <fullName evidence="1">Peptidase M15A C-terminal domain-containing protein</fullName>
    </recommendedName>
</protein>
<sequence length="156" mass="17745">MTHANMRLSPHFTLREMTASPAAARRGIDNTPGMAEIAALRRLCRRVLEPVRRHYDRPVVITSGYRSPRLNTAIGGSPTSQHARGEAADFTVPGVGNLEVCQWMEANLNYDQLIYEFGESGWIHVSYRVPYRNMELRAVKRYRLGRLRTTYLQGLA</sequence>
<dbReference type="EMBL" id="QBKA01000002">
    <property type="protein sequence ID" value="RDC60721.1"/>
    <property type="molecule type" value="Genomic_DNA"/>
</dbReference>
<dbReference type="Pfam" id="PF08291">
    <property type="entry name" value="Peptidase_M15_3"/>
    <property type="match status" value="1"/>
</dbReference>
<organism evidence="2 3">
    <name type="scientific">Alteripontixanthobacter maritimus</name>
    <dbReference type="NCBI Taxonomy" id="2161824"/>
    <lineage>
        <taxon>Bacteria</taxon>
        <taxon>Pseudomonadati</taxon>
        <taxon>Pseudomonadota</taxon>
        <taxon>Alphaproteobacteria</taxon>
        <taxon>Sphingomonadales</taxon>
        <taxon>Erythrobacteraceae</taxon>
        <taxon>Alteripontixanthobacter</taxon>
    </lineage>
</organism>
<dbReference type="AlphaFoldDB" id="A0A369Q779"/>
<feature type="domain" description="Peptidase M15A C-terminal" evidence="1">
    <location>
        <begin position="10"/>
        <end position="126"/>
    </location>
</feature>
<evidence type="ECO:0000313" key="2">
    <source>
        <dbReference type="EMBL" id="RDC60721.1"/>
    </source>
</evidence>
<dbReference type="RefSeq" id="WP_230079953.1">
    <property type="nucleotide sequence ID" value="NZ_QBKA01000002.1"/>
</dbReference>
<dbReference type="Proteomes" id="UP000253727">
    <property type="component" value="Unassembled WGS sequence"/>
</dbReference>
<name>A0A369Q779_9SPHN</name>